<dbReference type="Pfam" id="PF10223">
    <property type="entry name" value="Menorin_N"/>
    <property type="match status" value="1"/>
</dbReference>
<comment type="similarity">
    <text evidence="1">Belongs to the menorin family.</text>
</comment>
<evidence type="ECO:0000313" key="3">
    <source>
        <dbReference type="EMBL" id="TRY81224.1"/>
    </source>
</evidence>
<dbReference type="AlphaFoldDB" id="A0A553PU79"/>
<protein>
    <recommendedName>
        <fullName evidence="2">Menorin-like domain-containing protein</fullName>
    </recommendedName>
</protein>
<dbReference type="InterPro" id="IPR019356">
    <property type="entry name" value="Menorin_dom"/>
</dbReference>
<comment type="caution">
    <text evidence="3">The sequence shown here is derived from an EMBL/GenBank/DDBJ whole genome shotgun (WGS) entry which is preliminary data.</text>
</comment>
<dbReference type="PANTHER" id="PTHR21184:SF6">
    <property type="entry name" value="CONSERVED PLASMA MEMBRANE PROTEIN"/>
    <property type="match status" value="1"/>
</dbReference>
<feature type="domain" description="Menorin-like" evidence="2">
    <location>
        <begin position="13"/>
        <end position="259"/>
    </location>
</feature>
<gene>
    <name evidence="3" type="ORF">TCAL_10447</name>
</gene>
<evidence type="ECO:0000259" key="2">
    <source>
        <dbReference type="Pfam" id="PF10223"/>
    </source>
</evidence>
<dbReference type="GO" id="GO:0005615">
    <property type="term" value="C:extracellular space"/>
    <property type="evidence" value="ECO:0007669"/>
    <property type="project" value="TreeGrafter"/>
</dbReference>
<reference evidence="3 4" key="1">
    <citation type="journal article" date="2018" name="Nat. Ecol. Evol.">
        <title>Genomic signatures of mitonuclear coevolution across populations of Tigriopus californicus.</title>
        <authorList>
            <person name="Barreto F.S."/>
            <person name="Watson E.T."/>
            <person name="Lima T.G."/>
            <person name="Willett C.S."/>
            <person name="Edmands S."/>
            <person name="Li W."/>
            <person name="Burton R.S."/>
        </authorList>
    </citation>
    <scope>NUCLEOTIDE SEQUENCE [LARGE SCALE GENOMIC DNA]</scope>
    <source>
        <strain evidence="3 4">San Diego</strain>
    </source>
</reference>
<keyword evidence="4" id="KW-1185">Reference proteome</keyword>
<evidence type="ECO:0000256" key="1">
    <source>
        <dbReference type="ARBA" id="ARBA00044953"/>
    </source>
</evidence>
<organism evidence="3 4">
    <name type="scientific">Tigriopus californicus</name>
    <name type="common">Marine copepod</name>
    <dbReference type="NCBI Taxonomy" id="6832"/>
    <lineage>
        <taxon>Eukaryota</taxon>
        <taxon>Metazoa</taxon>
        <taxon>Ecdysozoa</taxon>
        <taxon>Arthropoda</taxon>
        <taxon>Crustacea</taxon>
        <taxon>Multicrustacea</taxon>
        <taxon>Hexanauplia</taxon>
        <taxon>Copepoda</taxon>
        <taxon>Harpacticoida</taxon>
        <taxon>Harpacticidae</taxon>
        <taxon>Tigriopus</taxon>
    </lineage>
</organism>
<dbReference type="PANTHER" id="PTHR21184">
    <property type="entry name" value="MENORIN (DENDRITIC BRANCHING PROTEIN)"/>
    <property type="match status" value="1"/>
</dbReference>
<evidence type="ECO:0000313" key="4">
    <source>
        <dbReference type="Proteomes" id="UP000318571"/>
    </source>
</evidence>
<sequence>MEIVELWPEVEGDLTQVTWSHGTNSIAALTTALNDDTMMIEADVSLGFVLGQEDRIVPIMAHPPAFISDLSLEDFMDRVIQARNQGFKKGVKLDFKSTEVLQEAFRTLPSYENEINFPFWLNGDVSNGPKEVEPLKIVSGSELIQLAAEFFPKATLSLGWVTSSHPADGNYFYTEEQIQELLDVMNTSGIGNQTVTFPIRTLFMANSEAVLTSLLAQSKAQSATLTMWGTDDIDDTEAVKSVLNRIGRQRVYMDLPDDLADQLS</sequence>
<name>A0A553PU79_TIGCA</name>
<dbReference type="OMA" id="CTVSTGW"/>
<proteinExistence type="inferred from homology"/>
<dbReference type="Proteomes" id="UP000318571">
    <property type="component" value="Chromosome 12"/>
</dbReference>
<dbReference type="EMBL" id="VCGU01000001">
    <property type="protein sequence ID" value="TRY81224.1"/>
    <property type="molecule type" value="Genomic_DNA"/>
</dbReference>
<dbReference type="STRING" id="6832.A0A553PU79"/>
<accession>A0A553PU79</accession>